<feature type="coiled-coil region" evidence="1">
    <location>
        <begin position="88"/>
        <end position="129"/>
    </location>
</feature>
<reference evidence="2" key="1">
    <citation type="submission" date="2021-06" db="EMBL/GenBank/DDBJ databases">
        <title>Parelaphostrongylus tenuis whole genome reference sequence.</title>
        <authorList>
            <person name="Garwood T.J."/>
            <person name="Larsen P.A."/>
            <person name="Fountain-Jones N.M."/>
            <person name="Garbe J.R."/>
            <person name="Macchietto M.G."/>
            <person name="Kania S.A."/>
            <person name="Gerhold R.W."/>
            <person name="Richards J.E."/>
            <person name="Wolf T.M."/>
        </authorList>
    </citation>
    <scope>NUCLEOTIDE SEQUENCE</scope>
    <source>
        <strain evidence="2">MNPRO001-30</strain>
        <tissue evidence="2">Meninges</tissue>
    </source>
</reference>
<dbReference type="AlphaFoldDB" id="A0AAD5QQJ6"/>
<gene>
    <name evidence="2" type="ORF">KIN20_012607</name>
</gene>
<proteinExistence type="predicted"/>
<keyword evidence="1" id="KW-0175">Coiled coil</keyword>
<dbReference type="InterPro" id="IPR037660">
    <property type="entry name" value="CCDC51"/>
</dbReference>
<name>A0AAD5QQJ6_PARTN</name>
<protein>
    <submittedName>
        <fullName evidence="2">Uncharacterized protein</fullName>
    </submittedName>
</protein>
<evidence type="ECO:0000313" key="2">
    <source>
        <dbReference type="EMBL" id="KAJ1355271.1"/>
    </source>
</evidence>
<comment type="caution">
    <text evidence="2">The sequence shown here is derived from an EMBL/GenBank/DDBJ whole genome shotgun (WGS) entry which is preliminary data.</text>
</comment>
<accession>A0AAD5QQJ6</accession>
<dbReference type="EMBL" id="JAHQIW010002412">
    <property type="protein sequence ID" value="KAJ1355271.1"/>
    <property type="molecule type" value="Genomic_DNA"/>
</dbReference>
<sequence>MGFTYEDVLLQLIDRLLYEVYHQTGEAMLRRSLNNFLIIPRLFRAVSSVPVASSSTAFTGLRHRIDALVSSYEDFIGVKAVKEAHAGVMMWEEKLSEAQIARRNKQAEIKSLQSRLKEIHAELDRTSRSEDKYLHLLTEEHATIKKERVLLEDFEGLEAAEREAFYQLSNRVRASHEREREQRRKRSGGQSVLHLLVH</sequence>
<dbReference type="PANTHER" id="PTHR28624">
    <property type="entry name" value="COILED-COIL DOMAIN-CONTAINING PROTEIN 51"/>
    <property type="match status" value="1"/>
</dbReference>
<organism evidence="2 3">
    <name type="scientific">Parelaphostrongylus tenuis</name>
    <name type="common">Meningeal worm</name>
    <dbReference type="NCBI Taxonomy" id="148309"/>
    <lineage>
        <taxon>Eukaryota</taxon>
        <taxon>Metazoa</taxon>
        <taxon>Ecdysozoa</taxon>
        <taxon>Nematoda</taxon>
        <taxon>Chromadorea</taxon>
        <taxon>Rhabditida</taxon>
        <taxon>Rhabditina</taxon>
        <taxon>Rhabditomorpha</taxon>
        <taxon>Strongyloidea</taxon>
        <taxon>Metastrongylidae</taxon>
        <taxon>Parelaphostrongylus</taxon>
    </lineage>
</organism>
<keyword evidence="3" id="KW-1185">Reference proteome</keyword>
<dbReference type="PANTHER" id="PTHR28624:SF1">
    <property type="entry name" value="MITOCHONDRIAL POTASSIUM CHANNEL"/>
    <property type="match status" value="1"/>
</dbReference>
<evidence type="ECO:0000256" key="1">
    <source>
        <dbReference type="SAM" id="Coils"/>
    </source>
</evidence>
<evidence type="ECO:0000313" key="3">
    <source>
        <dbReference type="Proteomes" id="UP001196413"/>
    </source>
</evidence>
<dbReference type="Proteomes" id="UP001196413">
    <property type="component" value="Unassembled WGS sequence"/>
</dbReference>